<protein>
    <submittedName>
        <fullName evidence="11">Coiled coil protein</fullName>
    </submittedName>
</protein>
<dbReference type="InterPro" id="IPR005549">
    <property type="entry name" value="Kinetochore_Nuf2_N"/>
</dbReference>
<evidence type="ECO:0000256" key="3">
    <source>
        <dbReference type="ARBA" id="ARBA00022454"/>
    </source>
</evidence>
<dbReference type="Gene3D" id="1.10.418.60">
    <property type="entry name" value="Ncd80 complex, Nuf2 subunit"/>
    <property type="match status" value="1"/>
</dbReference>
<dbReference type="InParanoid" id="Q5CU82"/>
<dbReference type="FunCoup" id="Q5CU82">
    <property type="interactions" value="1"/>
</dbReference>
<keyword evidence="7" id="KW-0131">Cell cycle</keyword>
<feature type="non-terminal residue" evidence="11">
    <location>
        <position position="1"/>
    </location>
</feature>
<dbReference type="OMA" id="YLKMEAH"/>
<dbReference type="STRING" id="353152.Q5CU82"/>
<dbReference type="GO" id="GO:0031262">
    <property type="term" value="C:Ndc80 complex"/>
    <property type="evidence" value="ECO:0007669"/>
    <property type="project" value="InterPro"/>
</dbReference>
<dbReference type="RefSeq" id="XP_626932.1">
    <property type="nucleotide sequence ID" value="XM_626932.1"/>
</dbReference>
<dbReference type="GeneID" id="3373927"/>
<name>Q5CU82_CRYPI</name>
<keyword evidence="8" id="KW-0137">Centromere</keyword>
<keyword evidence="6 9" id="KW-0175">Coiled coil</keyword>
<reference evidence="11 12" key="1">
    <citation type="journal article" date="2004" name="Science">
        <title>Complete genome sequence of the apicomplexan, Cryptosporidium parvum.</title>
        <authorList>
            <person name="Abrahamsen M.S."/>
            <person name="Templeton T.J."/>
            <person name="Enomoto S."/>
            <person name="Abrahante J.E."/>
            <person name="Zhu G."/>
            <person name="Lancto C.A."/>
            <person name="Deng M."/>
            <person name="Liu C."/>
            <person name="Widmer G."/>
            <person name="Tzipori S."/>
            <person name="Buck G.A."/>
            <person name="Xu P."/>
            <person name="Bankier A.T."/>
            <person name="Dear P.H."/>
            <person name="Konfortov B.A."/>
            <person name="Spriggs H.F."/>
            <person name="Iyer L."/>
            <person name="Anantharaman V."/>
            <person name="Aravind L."/>
            <person name="Kapur V."/>
        </authorList>
    </citation>
    <scope>NUCLEOTIDE SEQUENCE [LARGE SCALE GENOMIC DNA]</scope>
    <source>
        <strain evidence="12">Iowa II</strain>
    </source>
</reference>
<comment type="subcellular location">
    <subcellularLocation>
        <location evidence="1">Chromosome</location>
        <location evidence="1">Centromere</location>
    </subcellularLocation>
</comment>
<keyword evidence="4" id="KW-0132">Cell division</keyword>
<evidence type="ECO:0000256" key="1">
    <source>
        <dbReference type="ARBA" id="ARBA00004584"/>
    </source>
</evidence>
<evidence type="ECO:0000313" key="12">
    <source>
        <dbReference type="Proteomes" id="UP000006726"/>
    </source>
</evidence>
<evidence type="ECO:0000256" key="9">
    <source>
        <dbReference type="SAM" id="Coils"/>
    </source>
</evidence>
<evidence type="ECO:0000256" key="4">
    <source>
        <dbReference type="ARBA" id="ARBA00022618"/>
    </source>
</evidence>
<keyword evidence="3" id="KW-0158">Chromosome</keyword>
<proteinExistence type="inferred from homology"/>
<dbReference type="OrthoDB" id="8194677at2759"/>
<dbReference type="EMBL" id="AAEE01000004">
    <property type="protein sequence ID" value="EAK89242.1"/>
    <property type="molecule type" value="Genomic_DNA"/>
</dbReference>
<comment type="caution">
    <text evidence="11">The sequence shown here is derived from an EMBL/GenBank/DDBJ whole genome shotgun (WGS) entry which is preliminary data.</text>
</comment>
<gene>
    <name evidence="11" type="ORF">cgd3_3860</name>
</gene>
<evidence type="ECO:0000256" key="5">
    <source>
        <dbReference type="ARBA" id="ARBA00022776"/>
    </source>
</evidence>
<sequence>CTLALENKVKFKMRLQSKQKYQFPDLEMGELMNELDMLGFEVGSNFWESINHEIAVELYMNCLSIALEIDTEDIRPEELIGQLPSSAAGIISENGKSQIKPIGNLRFLRYCKILWVMIGIDDFSMNDIYRPTPDRIYSFLCGFVNLMRFKEDRWMTYKNEFYEIEEILDSVDKSNEQIKQKKEDLNNIRVRYNEQSGEIANRRRDNQEYQEKMRSLHGEFLQNQQELKRLTQSEHDLKEQLKDVEFRITTGNQDIQDLKDQVVQSPERLRNTLEELNKSLENERKQIDQISIKNNELKERQNLLQKTEKRLGKAKTFLEQTISGIKDANNIKQSIKEIEHHIEKDKWTIEQTTEEERLLLQTVEQISLRIQNNQQHYESLIEEAQTLLNQEKQKFEQGQEFLDVQSSEAFSFERQAELMEKEIQNLKVSHEKAINALNIQHSQLLNVLTNYKKHLISKLNDINSKYNLKLLDETSKENSTINSIENTIVMQHN</sequence>
<comment type="similarity">
    <text evidence="2">Belongs to the NUF2 family.</text>
</comment>
<dbReference type="GO" id="GO:0051301">
    <property type="term" value="P:cell division"/>
    <property type="evidence" value="ECO:0007669"/>
    <property type="project" value="UniProtKB-KW"/>
</dbReference>
<dbReference type="Proteomes" id="UP000006726">
    <property type="component" value="Chromosome 3"/>
</dbReference>
<evidence type="ECO:0000313" key="11">
    <source>
        <dbReference type="EMBL" id="EAK89242.1"/>
    </source>
</evidence>
<accession>Q5CU82</accession>
<dbReference type="KEGG" id="cpv:cgd3_3860"/>
<dbReference type="Pfam" id="PF03800">
    <property type="entry name" value="Nuf2"/>
    <property type="match status" value="1"/>
</dbReference>
<evidence type="ECO:0000256" key="7">
    <source>
        <dbReference type="ARBA" id="ARBA00023306"/>
    </source>
</evidence>
<evidence type="ECO:0000256" key="8">
    <source>
        <dbReference type="ARBA" id="ARBA00023328"/>
    </source>
</evidence>
<dbReference type="AlphaFoldDB" id="Q5CU82"/>
<keyword evidence="12" id="KW-1185">Reference proteome</keyword>
<feature type="coiled-coil region" evidence="9">
    <location>
        <begin position="164"/>
        <end position="310"/>
    </location>
</feature>
<evidence type="ECO:0000259" key="10">
    <source>
        <dbReference type="Pfam" id="PF03800"/>
    </source>
</evidence>
<dbReference type="InterPro" id="IPR038275">
    <property type="entry name" value="Nuf2_N_sf"/>
</dbReference>
<feature type="coiled-coil region" evidence="9">
    <location>
        <begin position="370"/>
        <end position="436"/>
    </location>
</feature>
<keyword evidence="5" id="KW-0498">Mitosis</keyword>
<evidence type="ECO:0000256" key="2">
    <source>
        <dbReference type="ARBA" id="ARBA00005498"/>
    </source>
</evidence>
<feature type="domain" description="Kinetochore protein Nuf2 N-terminal" evidence="10">
    <location>
        <begin position="20"/>
        <end position="164"/>
    </location>
</feature>
<organism evidence="11 12">
    <name type="scientific">Cryptosporidium parvum (strain Iowa II)</name>
    <dbReference type="NCBI Taxonomy" id="353152"/>
    <lineage>
        <taxon>Eukaryota</taxon>
        <taxon>Sar</taxon>
        <taxon>Alveolata</taxon>
        <taxon>Apicomplexa</taxon>
        <taxon>Conoidasida</taxon>
        <taxon>Coccidia</taxon>
        <taxon>Eucoccidiorida</taxon>
        <taxon>Eimeriorina</taxon>
        <taxon>Cryptosporidiidae</taxon>
        <taxon>Cryptosporidium</taxon>
    </lineage>
</organism>
<evidence type="ECO:0000256" key="6">
    <source>
        <dbReference type="ARBA" id="ARBA00023054"/>
    </source>
</evidence>